<feature type="coiled-coil region" evidence="2">
    <location>
        <begin position="636"/>
        <end position="663"/>
    </location>
</feature>
<feature type="compositionally biased region" description="Basic and acidic residues" evidence="3">
    <location>
        <begin position="897"/>
        <end position="911"/>
    </location>
</feature>
<dbReference type="GeneID" id="92363713"/>
<dbReference type="GO" id="GO:0016887">
    <property type="term" value="F:ATP hydrolysis activity"/>
    <property type="evidence" value="ECO:0007669"/>
    <property type="project" value="TreeGrafter"/>
</dbReference>
<evidence type="ECO:0000259" key="4">
    <source>
        <dbReference type="PROSITE" id="PS50067"/>
    </source>
</evidence>
<gene>
    <name evidence="5" type="ORF">LSCM4_07902</name>
</gene>
<feature type="region of interest" description="Disordered" evidence="3">
    <location>
        <begin position="1228"/>
        <end position="1256"/>
    </location>
</feature>
<dbReference type="InterPro" id="IPR027640">
    <property type="entry name" value="Kinesin-like_fam"/>
</dbReference>
<keyword evidence="1" id="KW-0547">Nucleotide-binding</keyword>
<feature type="region of interest" description="Disordered" evidence="3">
    <location>
        <begin position="180"/>
        <end position="270"/>
    </location>
</feature>
<dbReference type="InterPro" id="IPR036961">
    <property type="entry name" value="Kinesin_motor_dom_sf"/>
</dbReference>
<evidence type="ECO:0000256" key="2">
    <source>
        <dbReference type="SAM" id="Coils"/>
    </source>
</evidence>
<dbReference type="PROSITE" id="PS50067">
    <property type="entry name" value="KINESIN_MOTOR_2"/>
    <property type="match status" value="1"/>
</dbReference>
<evidence type="ECO:0000313" key="5">
    <source>
        <dbReference type="EMBL" id="KAG5484336.1"/>
    </source>
</evidence>
<proteinExistence type="inferred from homology"/>
<sequence>MHSASCSSQGSSSSSSTPCDSQLEGVRSSSSEDSRATAAATASYTDTSAPDRAACYGDIYVVDAASGDRYRITAPLKDPVHSLTTVTHRALQRTVRNLLLASPNTYSADSVTQTHSLLLLLDGVPLDYSDAVTLPSGAVVEVHRGSANSLHRSLTPSSLPRSMAPPSAREIQLQLSPAVRATRAHRPALDAVNNRSADAKKLCSSRSTVTATTTLSSSSRLPPCRSRGASSSISSLSGSSDVTGTRDSDSPYTSTRTSTATGFTESRPRGAVAPLSSVFASSHEDCAESSQLTTSSSLPITALSAPSRHDSPSVSTRLTEEEGASSIEHMPSLRTFDDRRPPVHGRMGTCSTIDGRQRVHRNDAAVIGETVFSADARTLSFTSTASSPRPSTILTSPAFSRVSSASTEESLAPRRHTLLSAPRASAAAADSPSSTPTRPSRAVPSTETSLTSSMPVSVPAVLHDAAASDGDAQAVPSSTLSAPWNWHLQLQTSAPLPSPPSPQLTTQATYDTQRRSIATAAAAEQRRLLTRLQQRCQVLEQERKTLLTARLEAVRAQRSAGRLRALREAQEEATAAEVDAVRARLGEHRDDLLSHWLRVLHAHKDTHYSMPSALLHELEDEGDALTLRCLSSIAGYHTQKARLQALQQQRALKEAEVTRLRWEAHVRRCTAEEQNGCLRVVAWLRPPSRRPWLPAAVLASTEAREFDGGYAVRVLKGSPDIVHGSQQVVKPAPCRVVEVTDPPRHLRHRYALWAAYDAAADEAGLPQRLFEEQLQPLLEHMCRTGQHVAVLAFGAVGSGKTFALVGPRAAQLPPRPCRTGGEPVSTEVFSDLDVSSSRSRSRSSDGDVVARAPTGISLVGVPGRRGITRCLDPADAAMEARMLESLAETKATKRRQRSAERHAREERGWRERAGIEEKDGLLPRAVAWLTAHLRSESPQAKASGPVVESVVISMYEVYNDHVYDLLPTPPPSAVGTAKPCSKASSRRAWPRWNAGWLPAPHVKDSNPDHLTELQVELVPPSSHGHGAGSDAPATVSQLQQQPGQPQWRVKASEVEVRSATEALQAIQLGLHRRRSATTLRGAQSSRSHLFLRFRVEVQRPATPAKASSAVAQSACATAVLSAATEAGIGATIGNAAAYAGAVGASAKPKGYDFLRAAIAMPSDTATSTKAVAPESSSTCVAELLFADFAGSERIELSGVTGDALKEVQYIHTSLSAVSEVLTALARAHPRRDRQSMADAAARQSGKQRGGGEAPPLATATLVHRWGTIMSRPGVTLSRSPPVFLQPRFTKLGSDDGIRQRGEHEGRLALRLRVLALMDTCVAGEEVAQWWRRWRAASPYVPFRTCKATQLLQSALGAPCKSLVLACVRPCSVSEVVLPASLHDRKSPRTRAAAQSLFAHQAPLMLSEVHATLAFAERIHDASQDGDKAKRA</sequence>
<dbReference type="GO" id="GO:0007018">
    <property type="term" value="P:microtubule-based movement"/>
    <property type="evidence" value="ECO:0007669"/>
    <property type="project" value="InterPro"/>
</dbReference>
<feature type="compositionally biased region" description="Low complexity" evidence="3">
    <location>
        <begin position="1"/>
        <end position="16"/>
    </location>
</feature>
<feature type="compositionally biased region" description="Low complexity" evidence="3">
    <location>
        <begin position="420"/>
        <end position="446"/>
    </location>
</feature>
<dbReference type="Gene3D" id="3.40.850.10">
    <property type="entry name" value="Kinesin motor domain"/>
    <property type="match status" value="1"/>
</dbReference>
<feature type="region of interest" description="Disordered" evidence="3">
    <location>
        <begin position="289"/>
        <end position="325"/>
    </location>
</feature>
<keyword evidence="1" id="KW-0067">ATP-binding</keyword>
<dbReference type="KEGG" id="loi:92363713"/>
<reference evidence="5 6" key="1">
    <citation type="submission" date="2021-02" db="EMBL/GenBank/DDBJ databases">
        <title>Leishmania (Mundinia) orientalis Genome sequencing and assembly.</title>
        <authorList>
            <person name="Almutairi H."/>
            <person name="Gatherer D."/>
        </authorList>
    </citation>
    <scope>NUCLEOTIDE SEQUENCE [LARGE SCALE GENOMIC DNA]</scope>
    <source>
        <strain evidence="5">LSCM4</strain>
    </source>
</reference>
<feature type="compositionally biased region" description="Low complexity" evidence="3">
    <location>
        <begin position="828"/>
        <end position="838"/>
    </location>
</feature>
<feature type="region of interest" description="Disordered" evidence="3">
    <location>
        <begin position="1019"/>
        <end position="1046"/>
    </location>
</feature>
<dbReference type="GO" id="GO:0005524">
    <property type="term" value="F:ATP binding"/>
    <property type="evidence" value="ECO:0007669"/>
    <property type="project" value="UniProtKB-UniRule"/>
</dbReference>
<dbReference type="PANTHER" id="PTHR24115:SF1016">
    <property type="entry name" value="KINESIN FAMILY MEMBER 19A"/>
    <property type="match status" value="1"/>
</dbReference>
<feature type="region of interest" description="Disordered" evidence="3">
    <location>
        <begin position="887"/>
        <end position="911"/>
    </location>
</feature>
<evidence type="ECO:0000313" key="6">
    <source>
        <dbReference type="Proteomes" id="UP000674143"/>
    </source>
</evidence>
<dbReference type="GO" id="GO:0005874">
    <property type="term" value="C:microtubule"/>
    <property type="evidence" value="ECO:0007669"/>
    <property type="project" value="TreeGrafter"/>
</dbReference>
<keyword evidence="1" id="KW-0505">Motor protein</keyword>
<dbReference type="Proteomes" id="UP000674143">
    <property type="component" value="Chromosome 13"/>
</dbReference>
<dbReference type="InterPro" id="IPR001752">
    <property type="entry name" value="Kinesin_motor_dom"/>
</dbReference>
<dbReference type="GO" id="GO:0008017">
    <property type="term" value="F:microtubule binding"/>
    <property type="evidence" value="ECO:0007669"/>
    <property type="project" value="InterPro"/>
</dbReference>
<protein>
    <recommendedName>
        <fullName evidence="4">Kinesin motor domain-containing protein</fullName>
    </recommendedName>
</protein>
<feature type="compositionally biased region" description="Low complexity" evidence="3">
    <location>
        <begin position="204"/>
        <end position="240"/>
    </location>
</feature>
<feature type="binding site" evidence="1">
    <location>
        <begin position="794"/>
        <end position="801"/>
    </location>
    <ligand>
        <name>ATP</name>
        <dbReference type="ChEBI" id="CHEBI:30616"/>
    </ligand>
</feature>
<dbReference type="SMART" id="SM00129">
    <property type="entry name" value="KISc"/>
    <property type="match status" value="1"/>
</dbReference>
<dbReference type="InterPro" id="IPR027417">
    <property type="entry name" value="P-loop_NTPase"/>
</dbReference>
<accession>A0A836GZV8</accession>
<feature type="compositionally biased region" description="Polar residues" evidence="3">
    <location>
        <begin position="289"/>
        <end position="299"/>
    </location>
</feature>
<comment type="similarity">
    <text evidence="1">Belongs to the TRAFAC class myosin-kinesin ATPase superfamily. Kinesin family.</text>
</comment>
<comment type="caution">
    <text evidence="5">The sequence shown here is derived from an EMBL/GenBank/DDBJ whole genome shotgun (WGS) entry which is preliminary data.</text>
</comment>
<keyword evidence="2" id="KW-0175">Coiled coil</keyword>
<evidence type="ECO:0000256" key="3">
    <source>
        <dbReference type="SAM" id="MobiDB-lite"/>
    </source>
</evidence>
<feature type="compositionally biased region" description="Polar residues" evidence="3">
    <location>
        <begin position="381"/>
        <end position="409"/>
    </location>
</feature>
<feature type="region of interest" description="Disordered" evidence="3">
    <location>
        <begin position="1"/>
        <end position="43"/>
    </location>
</feature>
<dbReference type="RefSeq" id="XP_067064829.1">
    <property type="nucleotide sequence ID" value="XM_067209779.1"/>
</dbReference>
<keyword evidence="6" id="KW-1185">Reference proteome</keyword>
<feature type="region of interest" description="Disordered" evidence="3">
    <location>
        <begin position="812"/>
        <end position="848"/>
    </location>
</feature>
<dbReference type="PANTHER" id="PTHR24115">
    <property type="entry name" value="KINESIN-RELATED"/>
    <property type="match status" value="1"/>
</dbReference>
<dbReference type="EMBL" id="JAFHLR010000013">
    <property type="protein sequence ID" value="KAG5484336.1"/>
    <property type="molecule type" value="Genomic_DNA"/>
</dbReference>
<feature type="compositionally biased region" description="Low complexity" evidence="3">
    <location>
        <begin position="250"/>
        <end position="265"/>
    </location>
</feature>
<dbReference type="GO" id="GO:0003777">
    <property type="term" value="F:microtubule motor activity"/>
    <property type="evidence" value="ECO:0007669"/>
    <property type="project" value="InterPro"/>
</dbReference>
<organism evidence="5 6">
    <name type="scientific">Leishmania orientalis</name>
    <dbReference type="NCBI Taxonomy" id="2249476"/>
    <lineage>
        <taxon>Eukaryota</taxon>
        <taxon>Discoba</taxon>
        <taxon>Euglenozoa</taxon>
        <taxon>Kinetoplastea</taxon>
        <taxon>Metakinetoplastina</taxon>
        <taxon>Trypanosomatida</taxon>
        <taxon>Trypanosomatidae</taxon>
        <taxon>Leishmaniinae</taxon>
        <taxon>Leishmania</taxon>
    </lineage>
</organism>
<dbReference type="SUPFAM" id="SSF52540">
    <property type="entry name" value="P-loop containing nucleoside triphosphate hydrolases"/>
    <property type="match status" value="1"/>
</dbReference>
<feature type="compositionally biased region" description="Low complexity" evidence="3">
    <location>
        <begin position="1037"/>
        <end position="1046"/>
    </location>
</feature>
<feature type="coiled-coil region" evidence="2">
    <location>
        <begin position="522"/>
        <end position="549"/>
    </location>
</feature>
<dbReference type="GO" id="GO:0005871">
    <property type="term" value="C:kinesin complex"/>
    <property type="evidence" value="ECO:0007669"/>
    <property type="project" value="TreeGrafter"/>
</dbReference>
<evidence type="ECO:0000256" key="1">
    <source>
        <dbReference type="PROSITE-ProRule" id="PRU00283"/>
    </source>
</evidence>
<feature type="domain" description="Kinesin motor" evidence="4">
    <location>
        <begin position="677"/>
        <end position="1396"/>
    </location>
</feature>
<feature type="region of interest" description="Disordered" evidence="3">
    <location>
        <begin position="381"/>
        <end position="455"/>
    </location>
</feature>
<name>A0A836GZV8_9TRYP</name>